<dbReference type="GO" id="GO:0020002">
    <property type="term" value="C:host cell plasma membrane"/>
    <property type="evidence" value="ECO:0007669"/>
    <property type="project" value="UniProtKB-SubCell"/>
</dbReference>
<dbReference type="GO" id="GO:0015031">
    <property type="term" value="P:protein transport"/>
    <property type="evidence" value="ECO:0007669"/>
    <property type="project" value="UniProtKB-KW"/>
</dbReference>
<dbReference type="InterPro" id="IPR001806">
    <property type="entry name" value="Small_GTPase"/>
</dbReference>
<dbReference type="InterPro" id="IPR005225">
    <property type="entry name" value="Small_GTP-bd"/>
</dbReference>
<comment type="similarity">
    <text evidence="2">Belongs to the small GTPase superfamily. Ran family.</text>
</comment>
<protein>
    <submittedName>
        <fullName evidence="7">Ras family GTPase</fullName>
    </submittedName>
</protein>
<keyword evidence="5" id="KW-0653">Protein transport</keyword>
<proteinExistence type="inferred from homology"/>
<evidence type="ECO:0000256" key="6">
    <source>
        <dbReference type="ARBA" id="ARBA00023134"/>
    </source>
</evidence>
<dbReference type="PRINTS" id="PR00449">
    <property type="entry name" value="RASTRNSFRMNG"/>
</dbReference>
<evidence type="ECO:0000256" key="4">
    <source>
        <dbReference type="ARBA" id="ARBA00022741"/>
    </source>
</evidence>
<dbReference type="PANTHER" id="PTHR24071">
    <property type="entry name" value="RAN GTPASE"/>
    <property type="match status" value="1"/>
</dbReference>
<dbReference type="SMART" id="SM00173">
    <property type="entry name" value="RAS"/>
    <property type="match status" value="1"/>
</dbReference>
<dbReference type="Gene3D" id="3.40.50.300">
    <property type="entry name" value="P-loop containing nucleotide triphosphate hydrolases"/>
    <property type="match status" value="1"/>
</dbReference>
<dbReference type="PROSITE" id="PS51418">
    <property type="entry name" value="RAN"/>
    <property type="match status" value="1"/>
</dbReference>
<dbReference type="InterPro" id="IPR027417">
    <property type="entry name" value="P-loop_NTPase"/>
</dbReference>
<dbReference type="GO" id="GO:0003924">
    <property type="term" value="F:GTPase activity"/>
    <property type="evidence" value="ECO:0007669"/>
    <property type="project" value="InterPro"/>
</dbReference>
<reference evidence="7" key="1">
    <citation type="journal article" date="2019" name="MBio">
        <title>Virus Genomes from Deep Sea Sediments Expand the Ocean Megavirome and Support Independent Origins of Viral Gigantism.</title>
        <authorList>
            <person name="Backstrom D."/>
            <person name="Yutin N."/>
            <person name="Jorgensen S.L."/>
            <person name="Dharamshi J."/>
            <person name="Homa F."/>
            <person name="Zaremba-Niedwiedzka K."/>
            <person name="Spang A."/>
            <person name="Wolf Y.I."/>
            <person name="Koonin E.V."/>
            <person name="Ettema T.J."/>
        </authorList>
    </citation>
    <scope>NUCLEOTIDE SEQUENCE</scope>
</reference>
<evidence type="ECO:0000256" key="1">
    <source>
        <dbReference type="ARBA" id="ARBA00004112"/>
    </source>
</evidence>
<keyword evidence="6" id="KW-0342">GTP-binding</keyword>
<keyword evidence="4" id="KW-0547">Nucleotide-binding</keyword>
<evidence type="ECO:0000256" key="5">
    <source>
        <dbReference type="ARBA" id="ARBA00022927"/>
    </source>
</evidence>
<organism evidence="7">
    <name type="scientific">Pithovirus LCPAC001</name>
    <dbReference type="NCBI Taxonomy" id="2506585"/>
    <lineage>
        <taxon>Viruses</taxon>
        <taxon>Pithoviruses</taxon>
    </lineage>
</organism>
<keyword evidence="3" id="KW-0813">Transport</keyword>
<dbReference type="PROSITE" id="PS51419">
    <property type="entry name" value="RAB"/>
    <property type="match status" value="1"/>
</dbReference>
<dbReference type="EMBL" id="MK500429">
    <property type="protein sequence ID" value="QBK89605.1"/>
    <property type="molecule type" value="Genomic_DNA"/>
</dbReference>
<sequence length="171" mass="19025">MTLARTFKLSIIGDGATGKSSFIQKHLTYIFENEYIATMGARAQFITFKTNKGDVVFNCWDMAGQKKFSGFGQGYYINSDAALVFFDLSSKSTLDNTLYWQSKYSKVCKSTPVVLCGNKNDLKSQVDATNIDTGKFDGYCELSVKTGSNYKKPFLKVLKLLMGSDTEIITV</sequence>
<evidence type="ECO:0000256" key="3">
    <source>
        <dbReference type="ARBA" id="ARBA00022448"/>
    </source>
</evidence>
<dbReference type="SMART" id="SM00174">
    <property type="entry name" value="RHO"/>
    <property type="match status" value="1"/>
</dbReference>
<comment type="subcellular location">
    <subcellularLocation>
        <location evidence="1">Host cell membrane</location>
        <topology evidence="1">Lipid-anchor</topology>
        <orientation evidence="1">Cytoplasmic side</orientation>
    </subcellularLocation>
</comment>
<name>A0A481Z2E0_9VIRU</name>
<dbReference type="SMART" id="SM00176">
    <property type="entry name" value="RAN"/>
    <property type="match status" value="1"/>
</dbReference>
<gene>
    <name evidence="7" type="ORF">LCPAC001_01150</name>
</gene>
<dbReference type="NCBIfam" id="TIGR00231">
    <property type="entry name" value="small_GTP"/>
    <property type="match status" value="1"/>
</dbReference>
<dbReference type="Pfam" id="PF00071">
    <property type="entry name" value="Ras"/>
    <property type="match status" value="1"/>
</dbReference>
<evidence type="ECO:0000313" key="7">
    <source>
        <dbReference type="EMBL" id="QBK89605.1"/>
    </source>
</evidence>
<dbReference type="InterPro" id="IPR002041">
    <property type="entry name" value="Ran_GTPase"/>
</dbReference>
<dbReference type="SUPFAM" id="SSF52540">
    <property type="entry name" value="P-loop containing nucleoside triphosphate hydrolases"/>
    <property type="match status" value="1"/>
</dbReference>
<accession>A0A481Z2E0</accession>
<dbReference type="GO" id="GO:0005525">
    <property type="term" value="F:GTP binding"/>
    <property type="evidence" value="ECO:0007669"/>
    <property type="project" value="UniProtKB-KW"/>
</dbReference>
<evidence type="ECO:0000256" key="2">
    <source>
        <dbReference type="ARBA" id="ARBA00008028"/>
    </source>
</evidence>
<dbReference type="PANTHER" id="PTHR24071:SF0">
    <property type="entry name" value="GTP-BINDING NUCLEAR PROTEIN RAN"/>
    <property type="match status" value="1"/>
</dbReference>
<dbReference type="SMART" id="SM00175">
    <property type="entry name" value="RAB"/>
    <property type="match status" value="1"/>
</dbReference>